<dbReference type="InterPro" id="IPR058031">
    <property type="entry name" value="AAA_lid_NorR"/>
</dbReference>
<dbReference type="InterPro" id="IPR027417">
    <property type="entry name" value="P-loop_NTPase"/>
</dbReference>
<keyword evidence="1" id="KW-0547">Nucleotide-binding</keyword>
<dbReference type="Gene3D" id="3.40.50.2300">
    <property type="match status" value="1"/>
</dbReference>
<gene>
    <name evidence="9" type="ORF">FPE01S_01_05890</name>
</gene>
<dbReference type="PRINTS" id="PR01590">
    <property type="entry name" value="HTHFIS"/>
</dbReference>
<dbReference type="SMART" id="SM00448">
    <property type="entry name" value="REC"/>
    <property type="match status" value="1"/>
</dbReference>
<keyword evidence="5" id="KW-0804">Transcription</keyword>
<keyword evidence="2" id="KW-0067">ATP-binding</keyword>
<evidence type="ECO:0000313" key="10">
    <source>
        <dbReference type="Proteomes" id="UP000033121"/>
    </source>
</evidence>
<evidence type="ECO:0000256" key="4">
    <source>
        <dbReference type="ARBA" id="ARBA00023125"/>
    </source>
</evidence>
<dbReference type="SUPFAM" id="SSF52172">
    <property type="entry name" value="CheY-like"/>
    <property type="match status" value="1"/>
</dbReference>
<dbReference type="InterPro" id="IPR003593">
    <property type="entry name" value="AAA+_ATPase"/>
</dbReference>
<dbReference type="InterPro" id="IPR001789">
    <property type="entry name" value="Sig_transdc_resp-reg_receiver"/>
</dbReference>
<dbReference type="PROSITE" id="PS50045">
    <property type="entry name" value="SIGMA54_INTERACT_4"/>
    <property type="match status" value="1"/>
</dbReference>
<dbReference type="EMBL" id="BBWV01000001">
    <property type="protein sequence ID" value="GAO41575.1"/>
    <property type="molecule type" value="Genomic_DNA"/>
</dbReference>
<dbReference type="SUPFAM" id="SSF52540">
    <property type="entry name" value="P-loop containing nucleoside triphosphate hydrolases"/>
    <property type="match status" value="1"/>
</dbReference>
<proteinExistence type="predicted"/>
<dbReference type="Gene3D" id="3.40.50.300">
    <property type="entry name" value="P-loop containing nucleotide triphosphate hydrolases"/>
    <property type="match status" value="1"/>
</dbReference>
<dbReference type="SMART" id="SM00382">
    <property type="entry name" value="AAA"/>
    <property type="match status" value="1"/>
</dbReference>
<evidence type="ECO:0000259" key="8">
    <source>
        <dbReference type="PROSITE" id="PS50110"/>
    </source>
</evidence>
<evidence type="ECO:0000256" key="1">
    <source>
        <dbReference type="ARBA" id="ARBA00022741"/>
    </source>
</evidence>
<dbReference type="STRING" id="1220578.FPE01S_01_05890"/>
<dbReference type="AlphaFoldDB" id="A0A0E9MWT1"/>
<keyword evidence="4" id="KW-0238">DNA-binding</keyword>
<reference evidence="9 10" key="1">
    <citation type="submission" date="2015-04" db="EMBL/GenBank/DDBJ databases">
        <title>Whole genome shotgun sequence of Flavihumibacter petaseus NBRC 106054.</title>
        <authorList>
            <person name="Miyazawa S."/>
            <person name="Hosoyama A."/>
            <person name="Hashimoto M."/>
            <person name="Noguchi M."/>
            <person name="Tsuchikane K."/>
            <person name="Ohji S."/>
            <person name="Yamazoe A."/>
            <person name="Ichikawa N."/>
            <person name="Kimura A."/>
            <person name="Fujita N."/>
        </authorList>
    </citation>
    <scope>NUCLEOTIDE SEQUENCE [LARGE SCALE GENOMIC DNA]</scope>
    <source>
        <strain evidence="9 10">NBRC 106054</strain>
    </source>
</reference>
<keyword evidence="10" id="KW-1185">Reference proteome</keyword>
<dbReference type="PROSITE" id="PS00688">
    <property type="entry name" value="SIGMA54_INTERACT_3"/>
    <property type="match status" value="1"/>
</dbReference>
<evidence type="ECO:0000259" key="7">
    <source>
        <dbReference type="PROSITE" id="PS50045"/>
    </source>
</evidence>
<dbReference type="PANTHER" id="PTHR32071">
    <property type="entry name" value="TRANSCRIPTIONAL REGULATORY PROTEIN"/>
    <property type="match status" value="1"/>
</dbReference>
<dbReference type="SUPFAM" id="SSF46689">
    <property type="entry name" value="Homeodomain-like"/>
    <property type="match status" value="1"/>
</dbReference>
<dbReference type="Pfam" id="PF25601">
    <property type="entry name" value="AAA_lid_14"/>
    <property type="match status" value="1"/>
</dbReference>
<dbReference type="Pfam" id="PF00072">
    <property type="entry name" value="Response_reg"/>
    <property type="match status" value="1"/>
</dbReference>
<accession>A0A0E9MWT1</accession>
<dbReference type="PANTHER" id="PTHR32071:SF81">
    <property type="entry name" value="PROPIONATE CATABOLISM OPERON REGULATORY PROTEIN"/>
    <property type="match status" value="1"/>
</dbReference>
<evidence type="ECO:0000256" key="2">
    <source>
        <dbReference type="ARBA" id="ARBA00022840"/>
    </source>
</evidence>
<evidence type="ECO:0000313" key="9">
    <source>
        <dbReference type="EMBL" id="GAO41575.1"/>
    </source>
</evidence>
<dbReference type="GO" id="GO:0005524">
    <property type="term" value="F:ATP binding"/>
    <property type="evidence" value="ECO:0007669"/>
    <property type="project" value="UniProtKB-KW"/>
</dbReference>
<name>A0A0E9MWT1_9BACT</name>
<dbReference type="Gene3D" id="1.10.8.60">
    <property type="match status" value="1"/>
</dbReference>
<dbReference type="PROSITE" id="PS00675">
    <property type="entry name" value="SIGMA54_INTERACT_1"/>
    <property type="match status" value="1"/>
</dbReference>
<keyword evidence="3" id="KW-0805">Transcription regulation</keyword>
<dbReference type="Proteomes" id="UP000033121">
    <property type="component" value="Unassembled WGS sequence"/>
</dbReference>
<evidence type="ECO:0000256" key="6">
    <source>
        <dbReference type="PROSITE-ProRule" id="PRU00169"/>
    </source>
</evidence>
<dbReference type="InterPro" id="IPR009057">
    <property type="entry name" value="Homeodomain-like_sf"/>
</dbReference>
<feature type="domain" description="Sigma-54 factor interaction" evidence="7">
    <location>
        <begin position="149"/>
        <end position="378"/>
    </location>
</feature>
<dbReference type="InterPro" id="IPR025944">
    <property type="entry name" value="Sigma_54_int_dom_CS"/>
</dbReference>
<dbReference type="InterPro" id="IPR025943">
    <property type="entry name" value="Sigma_54_int_dom_ATP-bd_2"/>
</dbReference>
<dbReference type="GO" id="GO:0043565">
    <property type="term" value="F:sequence-specific DNA binding"/>
    <property type="evidence" value="ECO:0007669"/>
    <property type="project" value="InterPro"/>
</dbReference>
<evidence type="ECO:0000256" key="3">
    <source>
        <dbReference type="ARBA" id="ARBA00023015"/>
    </source>
</evidence>
<dbReference type="Pfam" id="PF02954">
    <property type="entry name" value="HTH_8"/>
    <property type="match status" value="1"/>
</dbReference>
<evidence type="ECO:0000256" key="5">
    <source>
        <dbReference type="ARBA" id="ARBA00023163"/>
    </source>
</evidence>
<protein>
    <submittedName>
        <fullName evidence="9">Putative two-component response regulator</fullName>
    </submittedName>
</protein>
<dbReference type="PROSITE" id="PS00676">
    <property type="entry name" value="SIGMA54_INTERACT_2"/>
    <property type="match status" value="1"/>
</dbReference>
<dbReference type="CDD" id="cd00009">
    <property type="entry name" value="AAA"/>
    <property type="match status" value="1"/>
</dbReference>
<dbReference type="OrthoDB" id="9767106at2"/>
<dbReference type="FunFam" id="3.40.50.300:FF:000006">
    <property type="entry name" value="DNA-binding transcriptional regulator NtrC"/>
    <property type="match status" value="1"/>
</dbReference>
<feature type="domain" description="Response regulatory" evidence="8">
    <location>
        <begin position="3"/>
        <end position="116"/>
    </location>
</feature>
<organism evidence="9 10">
    <name type="scientific">Flavihumibacter petaseus NBRC 106054</name>
    <dbReference type="NCBI Taxonomy" id="1220578"/>
    <lineage>
        <taxon>Bacteria</taxon>
        <taxon>Pseudomonadati</taxon>
        <taxon>Bacteroidota</taxon>
        <taxon>Chitinophagia</taxon>
        <taxon>Chitinophagales</taxon>
        <taxon>Chitinophagaceae</taxon>
        <taxon>Flavihumibacter</taxon>
    </lineage>
</organism>
<dbReference type="InterPro" id="IPR002197">
    <property type="entry name" value="HTH_Fis"/>
</dbReference>
<dbReference type="InterPro" id="IPR002078">
    <property type="entry name" value="Sigma_54_int"/>
</dbReference>
<dbReference type="GO" id="GO:0006355">
    <property type="term" value="P:regulation of DNA-templated transcription"/>
    <property type="evidence" value="ECO:0007669"/>
    <property type="project" value="InterPro"/>
</dbReference>
<dbReference type="Gene3D" id="1.10.10.60">
    <property type="entry name" value="Homeodomain-like"/>
    <property type="match status" value="1"/>
</dbReference>
<dbReference type="GO" id="GO:0000160">
    <property type="term" value="P:phosphorelay signal transduction system"/>
    <property type="evidence" value="ECO:0007669"/>
    <property type="project" value="InterPro"/>
</dbReference>
<dbReference type="Pfam" id="PF00158">
    <property type="entry name" value="Sigma54_activat"/>
    <property type="match status" value="1"/>
</dbReference>
<comment type="caution">
    <text evidence="9">The sequence shown here is derived from an EMBL/GenBank/DDBJ whole genome shotgun (WGS) entry which is preliminary data.</text>
</comment>
<keyword evidence="6" id="KW-0597">Phosphoprotein</keyword>
<dbReference type="RefSeq" id="WP_046367418.1">
    <property type="nucleotide sequence ID" value="NZ_BBWV01000001.1"/>
</dbReference>
<sequence length="485" mass="54226">MKRILIIDDDPDICFLVERLLQHQGHETFSVNHPRKALQQLEKTAYDLVITDFRLESMDGNELMARIRSKYPIPVIVISGYNNVRKAVESIRGGAYDFILKPIEADQLLTVVESALAAPPPAISPDSAAPVSTGQAAPELAGFSSGHYLVGESETFRKIMQQIKLVASTDYSVILYGESGTGKEAIAREIHQSSGRKQFPFVAIDCGALSNELAGSELFGHEKGAFTGAVGQKTGSFEAASGGTIFLDEVANLSYSIQVSLLRVLQERKIRPVGGMREIEIDVRIIVASNERLWAKCRNGTFREDLFHRLNEFNIEIPPLRDRKGDIPLFARHFLKLANSELNKNILGFSEDALGTLVHYDWPGNLRELQNVVKRSALLSENEWVTADALPQEITNPGLRQPILEQEQSIPAKARTESPPPEKYRSLKLSSIDYEYELIQKTLRDNNNNKSKAARILNIDRKTLYNKIALYEELLRRRATGDEPS</sequence>
<feature type="modified residue" description="4-aspartylphosphate" evidence="6">
    <location>
        <position position="52"/>
    </location>
</feature>
<dbReference type="InterPro" id="IPR011006">
    <property type="entry name" value="CheY-like_superfamily"/>
</dbReference>
<dbReference type="PROSITE" id="PS50110">
    <property type="entry name" value="RESPONSE_REGULATORY"/>
    <property type="match status" value="1"/>
</dbReference>
<dbReference type="InterPro" id="IPR025662">
    <property type="entry name" value="Sigma_54_int_dom_ATP-bd_1"/>
</dbReference>